<keyword evidence="3" id="KW-0274">FAD</keyword>
<name>A0A364L708_TALAM</name>
<dbReference type="PANTHER" id="PTHR43004:SF21">
    <property type="entry name" value="FAD-BINDING DOMAIN-CONTAINING PROTEIN-RELATED"/>
    <property type="match status" value="1"/>
</dbReference>
<dbReference type="Pfam" id="PF01494">
    <property type="entry name" value="FAD_binding_3"/>
    <property type="match status" value="1"/>
</dbReference>
<reference evidence="6 7" key="1">
    <citation type="journal article" date="2017" name="Biotechnol. Biofuels">
        <title>Differential beta-glucosidase expression as a function of carbon source availability in Talaromyces amestolkiae: a genomic and proteomic approach.</title>
        <authorList>
            <person name="de Eugenio L.I."/>
            <person name="Mendez-Liter J.A."/>
            <person name="Nieto-Dominguez M."/>
            <person name="Alonso L."/>
            <person name="Gil-Munoz J."/>
            <person name="Barriuso J."/>
            <person name="Prieto A."/>
            <person name="Martinez M.J."/>
        </authorList>
    </citation>
    <scope>NUCLEOTIDE SEQUENCE [LARGE SCALE GENOMIC DNA]</scope>
    <source>
        <strain evidence="6 7">CIB</strain>
    </source>
</reference>
<dbReference type="EMBL" id="MIKG01000016">
    <property type="protein sequence ID" value="RAO71592.1"/>
    <property type="molecule type" value="Genomic_DNA"/>
</dbReference>
<organism evidence="6 7">
    <name type="scientific">Talaromyces amestolkiae</name>
    <dbReference type="NCBI Taxonomy" id="1196081"/>
    <lineage>
        <taxon>Eukaryota</taxon>
        <taxon>Fungi</taxon>
        <taxon>Dikarya</taxon>
        <taxon>Ascomycota</taxon>
        <taxon>Pezizomycotina</taxon>
        <taxon>Eurotiomycetes</taxon>
        <taxon>Eurotiomycetidae</taxon>
        <taxon>Eurotiales</taxon>
        <taxon>Trichocomaceae</taxon>
        <taxon>Talaromyces</taxon>
        <taxon>Talaromyces sect. Talaromyces</taxon>
    </lineage>
</organism>
<dbReference type="Gene3D" id="3.30.9.10">
    <property type="entry name" value="D-Amino Acid Oxidase, subunit A, domain 2"/>
    <property type="match status" value="1"/>
</dbReference>
<dbReference type="OrthoDB" id="2096480at2759"/>
<dbReference type="Gene3D" id="3.40.30.120">
    <property type="match status" value="1"/>
</dbReference>
<evidence type="ECO:0000256" key="4">
    <source>
        <dbReference type="ARBA" id="ARBA00023002"/>
    </source>
</evidence>
<accession>A0A364L708</accession>
<dbReference type="GeneID" id="63796819"/>
<keyword evidence="4" id="KW-0560">Oxidoreductase</keyword>
<dbReference type="PRINTS" id="PR00420">
    <property type="entry name" value="RNGMNOXGNASE"/>
</dbReference>
<dbReference type="InterPro" id="IPR002938">
    <property type="entry name" value="FAD-bd"/>
</dbReference>
<dbReference type="InterPro" id="IPR049557">
    <property type="entry name" value="Transketolase_CS"/>
</dbReference>
<dbReference type="STRING" id="1196081.A0A364L708"/>
<feature type="domain" description="FAD-binding" evidence="5">
    <location>
        <begin position="9"/>
        <end position="371"/>
    </location>
</feature>
<gene>
    <name evidence="6" type="ORF">BHQ10_007604</name>
</gene>
<dbReference type="Proteomes" id="UP000249363">
    <property type="component" value="Unassembled WGS sequence"/>
</dbReference>
<evidence type="ECO:0000256" key="3">
    <source>
        <dbReference type="ARBA" id="ARBA00022827"/>
    </source>
</evidence>
<dbReference type="GO" id="GO:0071949">
    <property type="term" value="F:FAD binding"/>
    <property type="evidence" value="ECO:0007669"/>
    <property type="project" value="InterPro"/>
</dbReference>
<proteinExistence type="predicted"/>
<evidence type="ECO:0000256" key="1">
    <source>
        <dbReference type="ARBA" id="ARBA00001964"/>
    </source>
</evidence>
<dbReference type="GO" id="GO:0016709">
    <property type="term" value="F:oxidoreductase activity, acting on paired donors, with incorporation or reduction of molecular oxygen, NAD(P)H as one donor, and incorporation of one atom of oxygen"/>
    <property type="evidence" value="ECO:0007669"/>
    <property type="project" value="UniProtKB-ARBA"/>
</dbReference>
<comment type="cofactor">
    <cofactor evidence="1">
        <name>thiamine diphosphate</name>
        <dbReference type="ChEBI" id="CHEBI:58937"/>
    </cofactor>
</comment>
<dbReference type="SUPFAM" id="SSF51905">
    <property type="entry name" value="FAD/NAD(P)-binding domain"/>
    <property type="match status" value="1"/>
</dbReference>
<keyword evidence="2" id="KW-0285">Flavoprotein</keyword>
<evidence type="ECO:0000256" key="2">
    <source>
        <dbReference type="ARBA" id="ARBA00022630"/>
    </source>
</evidence>
<dbReference type="PROSITE" id="PS00801">
    <property type="entry name" value="TRANSKETOLASE_1"/>
    <property type="match status" value="1"/>
</dbReference>
<keyword evidence="7" id="KW-1185">Reference proteome</keyword>
<dbReference type="AlphaFoldDB" id="A0A364L708"/>
<protein>
    <recommendedName>
        <fullName evidence="5">FAD-binding domain-containing protein</fullName>
    </recommendedName>
</protein>
<dbReference type="Gene3D" id="3.50.50.60">
    <property type="entry name" value="FAD/NAD(P)-binding domain"/>
    <property type="match status" value="1"/>
</dbReference>
<sequence>MTESTHLEAPVVVVGAGPVGMLFALRLAQLGASSLLVEQNEDTIRMPKMDVTNIRSMEILRFMGLADEYRRLGPKEELPDWVTPFTTGMGETGHHLFTWPLDGNKTWRKRIMTTNDGTQPVEPPLRSSQIILEAFLKRKCLDEPLITSRFGWKFESLSEDDTGVTSKFVSLDGTEHTIKSQYLVGSDGARSAVRKSAGIQTSGYNFPAKLFMTFIQSDELAERRHFGHFWHVVTPKGFLVDTNAGNLFASHHIFGENEDTSNLDPVEVAQANLGGIGEPWKFKIDKVLAHSVWQPRFRCANSLSTPSGKIFLVGDAAHAVPPHGGHSLNTGILGMWNLSWKLAAVLNGFSGSKLLESYNTEMRPIAMEIIEAVGGHISRQMSYSDLVAENLEVIDKETPEGEAIRAKIGAMIRDIGNHGKFFGRELDQRLKSDIIVQDSDKSAEPRWNPLQYTPSTWPGARAPHVWLKDGPTPIFDHYGLWWTLMAFQKSEQINHAVSESFKKATDMVGLPLKTVELIDEHHARKIWGKDFVLVRPDGHVAWRSDDTPSVQQIVDIMEVVSGRKSSLTNGHTNGHT</sequence>
<evidence type="ECO:0000313" key="7">
    <source>
        <dbReference type="Proteomes" id="UP000249363"/>
    </source>
</evidence>
<comment type="caution">
    <text evidence="6">The sequence shown here is derived from an EMBL/GenBank/DDBJ whole genome shotgun (WGS) entry which is preliminary data.</text>
</comment>
<evidence type="ECO:0000259" key="5">
    <source>
        <dbReference type="Pfam" id="PF01494"/>
    </source>
</evidence>
<dbReference type="PANTHER" id="PTHR43004">
    <property type="entry name" value="TRK SYSTEM POTASSIUM UPTAKE PROTEIN"/>
    <property type="match status" value="1"/>
</dbReference>
<dbReference type="InterPro" id="IPR050641">
    <property type="entry name" value="RIFMO-like"/>
</dbReference>
<evidence type="ECO:0000313" key="6">
    <source>
        <dbReference type="EMBL" id="RAO71592.1"/>
    </source>
</evidence>
<dbReference type="Pfam" id="PF21274">
    <property type="entry name" value="Rng_hyd_C"/>
    <property type="match status" value="1"/>
</dbReference>
<dbReference type="InterPro" id="IPR036188">
    <property type="entry name" value="FAD/NAD-bd_sf"/>
</dbReference>
<dbReference type="RefSeq" id="XP_040736107.1">
    <property type="nucleotide sequence ID" value="XM_040880318.1"/>
</dbReference>